<dbReference type="Pfam" id="PF04570">
    <property type="entry name" value="zf-FLZ"/>
    <property type="match status" value="1"/>
</dbReference>
<evidence type="ECO:0000256" key="6">
    <source>
        <dbReference type="SAM" id="MobiDB-lite"/>
    </source>
</evidence>
<dbReference type="PANTHER" id="PTHR13822">
    <property type="entry name" value="ATP SYNTHASE DELTA/EPSILON CHAIN"/>
    <property type="match status" value="1"/>
</dbReference>
<feature type="zinc finger region" description="FLZ-type" evidence="5">
    <location>
        <begin position="122"/>
        <end position="166"/>
    </location>
</feature>
<dbReference type="InterPro" id="IPR036771">
    <property type="entry name" value="ATPsynth_dsu/esu_N"/>
</dbReference>
<dbReference type="InterPro" id="IPR007650">
    <property type="entry name" value="Zf-FLZ_dom"/>
</dbReference>
<keyword evidence="4" id="KW-0813">Transport</keyword>
<evidence type="ECO:0000256" key="5">
    <source>
        <dbReference type="PROSITE-ProRule" id="PRU01131"/>
    </source>
</evidence>
<evidence type="ECO:0000256" key="1">
    <source>
        <dbReference type="ARBA" id="ARBA00009374"/>
    </source>
</evidence>
<dbReference type="GO" id="GO:0045259">
    <property type="term" value="C:proton-transporting ATP synthase complex"/>
    <property type="evidence" value="ECO:0007669"/>
    <property type="project" value="InterPro"/>
</dbReference>
<feature type="domain" description="FLZ-type" evidence="7">
    <location>
        <begin position="122"/>
        <end position="166"/>
    </location>
</feature>
<dbReference type="Proteomes" id="UP000467840">
    <property type="component" value="Chromosome 14"/>
</dbReference>
<organism evidence="8 9">
    <name type="scientific">Hevea brasiliensis</name>
    <name type="common">Para rubber tree</name>
    <name type="synonym">Siphonia brasiliensis</name>
    <dbReference type="NCBI Taxonomy" id="3981"/>
    <lineage>
        <taxon>Eukaryota</taxon>
        <taxon>Viridiplantae</taxon>
        <taxon>Streptophyta</taxon>
        <taxon>Embryophyta</taxon>
        <taxon>Tracheophyta</taxon>
        <taxon>Spermatophyta</taxon>
        <taxon>Magnoliopsida</taxon>
        <taxon>eudicotyledons</taxon>
        <taxon>Gunneridae</taxon>
        <taxon>Pentapetalae</taxon>
        <taxon>rosids</taxon>
        <taxon>fabids</taxon>
        <taxon>Malpighiales</taxon>
        <taxon>Euphorbiaceae</taxon>
        <taxon>Crotonoideae</taxon>
        <taxon>Micrandreae</taxon>
        <taxon>Hevea</taxon>
    </lineage>
</organism>
<name>A0A6A6MFV1_HEVBR</name>
<dbReference type="CDD" id="cd12152">
    <property type="entry name" value="F1-ATPase_delta"/>
    <property type="match status" value="1"/>
</dbReference>
<keyword evidence="2" id="KW-0479">Metal-binding</keyword>
<keyword evidence="4" id="KW-0406">Ion transport</keyword>
<dbReference type="EMBL" id="JAAGAX010000006">
    <property type="protein sequence ID" value="KAF2312651.1"/>
    <property type="molecule type" value="Genomic_DNA"/>
</dbReference>
<feature type="region of interest" description="Disordered" evidence="6">
    <location>
        <begin position="165"/>
        <end position="202"/>
    </location>
</feature>
<keyword evidence="9" id="KW-1185">Reference proteome</keyword>
<evidence type="ECO:0000256" key="3">
    <source>
        <dbReference type="ARBA" id="ARBA00022771"/>
    </source>
</evidence>
<sequence length="202" mass="22421">MGVLTAHVSTIAELKPGVLYVHEGNEVTKYFVGSGFAFIHANSFADIIAVEGAPLDQIDASLVQEGVADFNQKLGSASTDLEKAEAQMELMCIVLLALRSQAELQLVLRAIDLMSYYGHEPYFLEACFLRRKPLGCNSDIFMYRGNTPFCSKECRQEQIEMDESRKKKNWKLSSSSSRSLRKSEAEENSPNKTVRTGTVVVA</sequence>
<dbReference type="InterPro" id="IPR001469">
    <property type="entry name" value="ATP_synth_F1_dsu/esu"/>
</dbReference>
<evidence type="ECO:0000313" key="8">
    <source>
        <dbReference type="EMBL" id="KAF2312651.1"/>
    </source>
</evidence>
<evidence type="ECO:0000256" key="4">
    <source>
        <dbReference type="ARBA" id="ARBA00022781"/>
    </source>
</evidence>
<dbReference type="Gene3D" id="2.60.15.10">
    <property type="entry name" value="F0F1 ATP synthase delta/epsilon subunit, N-terminal"/>
    <property type="match status" value="1"/>
</dbReference>
<comment type="similarity">
    <text evidence="1">Belongs to the FLZ family.</text>
</comment>
<keyword evidence="3" id="KW-0862">Zinc</keyword>
<dbReference type="GO" id="GO:0046933">
    <property type="term" value="F:proton-transporting ATP synthase activity, rotational mechanism"/>
    <property type="evidence" value="ECO:0007669"/>
    <property type="project" value="InterPro"/>
</dbReference>
<dbReference type="SUPFAM" id="SSF51344">
    <property type="entry name" value="Epsilon subunit of F1F0-ATP synthase N-terminal domain"/>
    <property type="match status" value="1"/>
</dbReference>
<comment type="caution">
    <text evidence="8">The sequence shown here is derived from an EMBL/GenBank/DDBJ whole genome shotgun (WGS) entry which is preliminary data.</text>
</comment>
<evidence type="ECO:0000256" key="2">
    <source>
        <dbReference type="ARBA" id="ARBA00022723"/>
    </source>
</evidence>
<protein>
    <recommendedName>
        <fullName evidence="7">FLZ-type domain-containing protein</fullName>
    </recommendedName>
</protein>
<keyword evidence="3" id="KW-0863">Zinc-finger</keyword>
<proteinExistence type="inferred from homology"/>
<keyword evidence="4" id="KW-0375">Hydrogen ion transport</keyword>
<reference evidence="8 9" key="1">
    <citation type="journal article" date="2020" name="Mol. Plant">
        <title>The Chromosome-Based Rubber Tree Genome Provides New Insights into Spurge Genome Evolution and Rubber Biosynthesis.</title>
        <authorList>
            <person name="Liu J."/>
            <person name="Shi C."/>
            <person name="Shi C.C."/>
            <person name="Li W."/>
            <person name="Zhang Q.J."/>
            <person name="Zhang Y."/>
            <person name="Li K."/>
            <person name="Lu H.F."/>
            <person name="Shi C."/>
            <person name="Zhu S.T."/>
            <person name="Xiao Z.Y."/>
            <person name="Nan H."/>
            <person name="Yue Y."/>
            <person name="Zhu X.G."/>
            <person name="Wu Y."/>
            <person name="Hong X.N."/>
            <person name="Fan G.Y."/>
            <person name="Tong Y."/>
            <person name="Zhang D."/>
            <person name="Mao C.L."/>
            <person name="Liu Y.L."/>
            <person name="Hao S.J."/>
            <person name="Liu W.Q."/>
            <person name="Lv M.Q."/>
            <person name="Zhang H.B."/>
            <person name="Liu Y."/>
            <person name="Hu-Tang G.R."/>
            <person name="Wang J.P."/>
            <person name="Wang J.H."/>
            <person name="Sun Y.H."/>
            <person name="Ni S.B."/>
            <person name="Chen W.B."/>
            <person name="Zhang X.C."/>
            <person name="Jiao Y.N."/>
            <person name="Eichler E.E."/>
            <person name="Li G.H."/>
            <person name="Liu X."/>
            <person name="Gao L.Z."/>
        </authorList>
    </citation>
    <scope>NUCLEOTIDE SEQUENCE [LARGE SCALE GENOMIC DNA]</scope>
    <source>
        <strain evidence="9">cv. GT1</strain>
        <tissue evidence="8">Leaf</tissue>
    </source>
</reference>
<dbReference type="PANTHER" id="PTHR13822:SF7">
    <property type="entry name" value="ATP SYNTHASE SUBUNIT DELTA, MITOCHONDRIAL"/>
    <property type="match status" value="1"/>
</dbReference>
<dbReference type="AlphaFoldDB" id="A0A6A6MFV1"/>
<accession>A0A6A6MFV1</accession>
<evidence type="ECO:0000259" key="7">
    <source>
        <dbReference type="PROSITE" id="PS51795"/>
    </source>
</evidence>
<dbReference type="GO" id="GO:0008270">
    <property type="term" value="F:zinc ion binding"/>
    <property type="evidence" value="ECO:0007669"/>
    <property type="project" value="UniProtKB-KW"/>
</dbReference>
<dbReference type="PROSITE" id="PS51795">
    <property type="entry name" value="ZF_FLZ"/>
    <property type="match status" value="1"/>
</dbReference>
<evidence type="ECO:0000313" key="9">
    <source>
        <dbReference type="Proteomes" id="UP000467840"/>
    </source>
</evidence>
<gene>
    <name evidence="8" type="ORF">GH714_039380</name>
</gene>